<proteinExistence type="predicted"/>
<gene>
    <name evidence="2" type="ORF">HNAJ_LOCUS13628</name>
</gene>
<evidence type="ECO:0000313" key="2">
    <source>
        <dbReference type="EMBL" id="VDO16535.1"/>
    </source>
</evidence>
<reference evidence="2 3" key="2">
    <citation type="submission" date="2018-11" db="EMBL/GenBank/DDBJ databases">
        <authorList>
            <consortium name="Pathogen Informatics"/>
        </authorList>
    </citation>
    <scope>NUCLEOTIDE SEQUENCE [LARGE SCALE GENOMIC DNA]</scope>
</reference>
<dbReference type="Proteomes" id="UP000278807">
    <property type="component" value="Unassembled WGS sequence"/>
</dbReference>
<sequence>MSSTNKPTSLSPPCSIIDSNESLATPIRDFQMKTGTDLSRHQHQHQRQRQHLTPTLQDNYLSASVFSLFSRRPANG</sequence>
<organism evidence="4">
    <name type="scientific">Rodentolepis nana</name>
    <name type="common">Dwarf tapeworm</name>
    <name type="synonym">Hymenolepis nana</name>
    <dbReference type="NCBI Taxonomy" id="102285"/>
    <lineage>
        <taxon>Eukaryota</taxon>
        <taxon>Metazoa</taxon>
        <taxon>Spiralia</taxon>
        <taxon>Lophotrochozoa</taxon>
        <taxon>Platyhelminthes</taxon>
        <taxon>Cestoda</taxon>
        <taxon>Eucestoda</taxon>
        <taxon>Cyclophyllidea</taxon>
        <taxon>Hymenolepididae</taxon>
        <taxon>Rodentolepis</taxon>
    </lineage>
</organism>
<dbReference type="AlphaFoldDB" id="A0A0R3U0K5"/>
<keyword evidence="3" id="KW-1185">Reference proteome</keyword>
<feature type="compositionally biased region" description="Basic residues" evidence="1">
    <location>
        <begin position="41"/>
        <end position="50"/>
    </location>
</feature>
<protein>
    <submittedName>
        <fullName evidence="2 4">Uncharacterized protein</fullName>
    </submittedName>
</protein>
<evidence type="ECO:0000256" key="1">
    <source>
        <dbReference type="SAM" id="MobiDB-lite"/>
    </source>
</evidence>
<dbReference type="WBParaSite" id="HNAJ_0001365401-mRNA-1">
    <property type="protein sequence ID" value="HNAJ_0001365401-mRNA-1"/>
    <property type="gene ID" value="HNAJ_0001365401"/>
</dbReference>
<evidence type="ECO:0000313" key="4">
    <source>
        <dbReference type="WBParaSite" id="HNAJ_0001365401-mRNA-1"/>
    </source>
</evidence>
<evidence type="ECO:0000313" key="3">
    <source>
        <dbReference type="Proteomes" id="UP000278807"/>
    </source>
</evidence>
<accession>A0A0R3U0K5</accession>
<name>A0A0R3U0K5_RODNA</name>
<feature type="compositionally biased region" description="Polar residues" evidence="1">
    <location>
        <begin position="1"/>
        <end position="23"/>
    </location>
</feature>
<dbReference type="EMBL" id="UZAE01015757">
    <property type="protein sequence ID" value="VDO16535.1"/>
    <property type="molecule type" value="Genomic_DNA"/>
</dbReference>
<reference evidence="4" key="1">
    <citation type="submission" date="2017-02" db="UniProtKB">
        <authorList>
            <consortium name="WormBaseParasite"/>
        </authorList>
    </citation>
    <scope>IDENTIFICATION</scope>
</reference>
<feature type="region of interest" description="Disordered" evidence="1">
    <location>
        <begin position="1"/>
        <end position="56"/>
    </location>
</feature>